<evidence type="ECO:0008006" key="3">
    <source>
        <dbReference type="Google" id="ProtNLM"/>
    </source>
</evidence>
<dbReference type="EMBL" id="DXCH01000098">
    <property type="protein sequence ID" value="HIZ07010.1"/>
    <property type="molecule type" value="Genomic_DNA"/>
</dbReference>
<evidence type="ECO:0000313" key="2">
    <source>
        <dbReference type="Proteomes" id="UP000824024"/>
    </source>
</evidence>
<accession>A0A9D2D1X1</accession>
<dbReference type="AlphaFoldDB" id="A0A9D2D1X1"/>
<organism evidence="1 2">
    <name type="scientific">Candidatus Eubacterium avistercoris</name>
    <dbReference type="NCBI Taxonomy" id="2838567"/>
    <lineage>
        <taxon>Bacteria</taxon>
        <taxon>Bacillati</taxon>
        <taxon>Bacillota</taxon>
        <taxon>Clostridia</taxon>
        <taxon>Eubacteriales</taxon>
        <taxon>Eubacteriaceae</taxon>
        <taxon>Eubacterium</taxon>
    </lineage>
</organism>
<reference evidence="1" key="1">
    <citation type="journal article" date="2021" name="PeerJ">
        <title>Extensive microbial diversity within the chicken gut microbiome revealed by metagenomics and culture.</title>
        <authorList>
            <person name="Gilroy R."/>
            <person name="Ravi A."/>
            <person name="Getino M."/>
            <person name="Pursley I."/>
            <person name="Horton D.L."/>
            <person name="Alikhan N.F."/>
            <person name="Baker D."/>
            <person name="Gharbi K."/>
            <person name="Hall N."/>
            <person name="Watson M."/>
            <person name="Adriaenssens E.M."/>
            <person name="Foster-Nyarko E."/>
            <person name="Jarju S."/>
            <person name="Secka A."/>
            <person name="Antonio M."/>
            <person name="Oren A."/>
            <person name="Chaudhuri R.R."/>
            <person name="La Ragione R."/>
            <person name="Hildebrand F."/>
            <person name="Pallen M.J."/>
        </authorList>
    </citation>
    <scope>NUCLEOTIDE SEQUENCE</scope>
    <source>
        <strain evidence="1">CHK192-9172</strain>
    </source>
</reference>
<sequence length="490" mass="57568">MPVFAEVLKYYINESHVSVRKLSMEAGIDRTLIHKYMADRRIPKSIEEVKRLGRCLMLSSEKQKQLLESYNQSLYGEERYRGFLTIQQILLGVPDFQIQKNPEIEGNHSNIEHLFPGSDQKAVAFYGQIQVEDALLTLLLSEVQKQEKVKVKMIAQPDNPCLIRVLLKGYWKENMEIEQIICLDDSNQSNHNISVIAHLLPLLQGDVSYQAYYYYDNQKAHINLMSLTPILLLINEYIVFCNLSMNECLIIKDPVEYEFYTRQYTQIKMKADLLTEGGKIPNQSVEFLCPEYKTEEQYIYIGTSPCIASCMTPELLYCHLLIPDEKKKENFVHTVMNNTKTAIEKRYISNVFTEQGFRMLIERGMTAEYPEEMYVPLNESERGMVVRRMMQYGKEGKVKWYMANSQYLNLDPRLCIYCNNKQGVSFVKWKENTLMQSFTVNEISIKRSFFDFLDFARENGWIYSETDTVRKMEEIYNEYFPKKQHMKTAE</sequence>
<comment type="caution">
    <text evidence="1">The sequence shown here is derived from an EMBL/GenBank/DDBJ whole genome shotgun (WGS) entry which is preliminary data.</text>
</comment>
<reference evidence="1" key="2">
    <citation type="submission" date="2021-04" db="EMBL/GenBank/DDBJ databases">
        <authorList>
            <person name="Gilroy R."/>
        </authorList>
    </citation>
    <scope>NUCLEOTIDE SEQUENCE</scope>
    <source>
        <strain evidence="1">CHK192-9172</strain>
    </source>
</reference>
<proteinExistence type="predicted"/>
<gene>
    <name evidence="1" type="ORF">IAA08_03625</name>
</gene>
<protein>
    <recommendedName>
        <fullName evidence="3">XRE family transcriptional regulator</fullName>
    </recommendedName>
</protein>
<dbReference type="Proteomes" id="UP000824024">
    <property type="component" value="Unassembled WGS sequence"/>
</dbReference>
<name>A0A9D2D1X1_9FIRM</name>
<evidence type="ECO:0000313" key="1">
    <source>
        <dbReference type="EMBL" id="HIZ07010.1"/>
    </source>
</evidence>